<dbReference type="RefSeq" id="WP_209628813.1">
    <property type="nucleotide sequence ID" value="NZ_PRDG01000006.1"/>
</dbReference>
<dbReference type="Proteomes" id="UP001519296">
    <property type="component" value="Unassembled WGS sequence"/>
</dbReference>
<gene>
    <name evidence="2" type="ORF">C4K46_09235</name>
</gene>
<dbReference type="EMBL" id="PRDG01000006">
    <property type="protein sequence ID" value="MBP2624116.1"/>
    <property type="molecule type" value="Genomic_DNA"/>
</dbReference>
<evidence type="ECO:0000313" key="3">
    <source>
        <dbReference type="Proteomes" id="UP001519296"/>
    </source>
</evidence>
<dbReference type="Pfam" id="PF09586">
    <property type="entry name" value="YfhO"/>
    <property type="match status" value="1"/>
</dbReference>
<feature type="transmembrane region" description="Helical" evidence="1">
    <location>
        <begin position="137"/>
        <end position="154"/>
    </location>
</feature>
<feature type="transmembrane region" description="Helical" evidence="1">
    <location>
        <begin position="438"/>
        <end position="457"/>
    </location>
</feature>
<dbReference type="InterPro" id="IPR018580">
    <property type="entry name" value="Uncharacterised_YfhO"/>
</dbReference>
<feature type="transmembrane region" description="Helical" evidence="1">
    <location>
        <begin position="405"/>
        <end position="426"/>
    </location>
</feature>
<feature type="transmembrane region" description="Helical" evidence="1">
    <location>
        <begin position="185"/>
        <end position="215"/>
    </location>
</feature>
<proteinExistence type="predicted"/>
<reference evidence="2 3" key="1">
    <citation type="submission" date="2018-02" db="EMBL/GenBank/DDBJ databases">
        <title>Draft genome sequence of Streptococcus oricebi CCUG 70868T type strain.</title>
        <authorList>
            <person name="Mendez V."/>
            <person name="Salva-Serra F."/>
            <person name="Jaen-Luchoro D."/>
            <person name="Gonzales-Siles L."/>
            <person name="Karlsson R."/>
            <person name="Engstrom-Jakobsson H."/>
            <person name="Busquets A."/>
            <person name="Gomila M."/>
            <person name="Pineiro-Iglesias B."/>
            <person name="Bennasar-Figueras A."/>
            <person name="Seeger M."/>
            <person name="Moore E."/>
        </authorList>
    </citation>
    <scope>NUCLEOTIDE SEQUENCE [LARGE SCALE GENOMIC DNA]</scope>
    <source>
        <strain evidence="2 3">CCUG 70868</strain>
    </source>
</reference>
<evidence type="ECO:0000256" key="1">
    <source>
        <dbReference type="SAM" id="Phobius"/>
    </source>
</evidence>
<feature type="transmembrane region" description="Helical" evidence="1">
    <location>
        <begin position="161"/>
        <end position="179"/>
    </location>
</feature>
<feature type="transmembrane region" description="Helical" evidence="1">
    <location>
        <begin position="355"/>
        <end position="373"/>
    </location>
</feature>
<keyword evidence="3" id="KW-1185">Reference proteome</keyword>
<feature type="transmembrane region" description="Helical" evidence="1">
    <location>
        <begin position="227"/>
        <end position="251"/>
    </location>
</feature>
<feature type="transmembrane region" description="Helical" evidence="1">
    <location>
        <begin position="832"/>
        <end position="850"/>
    </location>
</feature>
<accession>A0ABS5B6I6</accession>
<sequence>MKKIKHFFKNYWSHLLAFLLPFAIMLSVYFTQGIYWNSETSPLLGDGFHQYVIFDINLRNILHGNDSLFYTFTSGLGLNFYALSSYYLGSFLSPLVYFFNLENMPDAVYLFTLIKFGLIGLSSFVSIKGIFKKIPPLLILVLSTSYALMSFATSQIEIKTWLDVFILVPLILYGLHQLVLQKGRVLYFTSLTILFIQNYYFGYMVAIFLVFWYLTEISWDIKKRIKSLLDFTIVSILAGLTSLVMILPTFLDLKTHGEKLTSITRILTEKSNNLDLFAKNFIGSFDTTKYGSIPMIYVGLLPLVLALVFFTLKSIKFHVKLSYLFLITLLIASFRLQALDLFWQGMHAPNMFLHRYSWLFSILVIFLAAHTLNRFEEIKWRNLLAAFSFLALGYLLTFINRKSYPFLTAVNFVLTLEFFLAYLLIFSISIKSFIPKKIFLVSTLFFVCFELSLNTYYQINGIAKEWVFASRKSYAKNLTEIDKLVKEAKDQNKDFYRTEELETQTGNDSMKYNYNGISQFSSVRNTSTSSTLDKLGFKSDGTNLNLRYQNNTILMDSLFGLSYNLSEQDPLKYGFSPFKTENSLSLYQNQNASSLAFLTDSIYKDVKFNNLTLDNQTKFLNQVTGLDLQYFYRRSPIFSYNVHQLDKRIIAKVDQANHSSFASVAYTLEIPAASQAYVNIPNLHFTNDDQKLVDVTIGDRTLRYGTNNVFSFFNLGYFQEKQTVTVRFTFPDNSQVSFDQPEFYTVDVNNYQAAFDKLNSQEVKVRNKNNQVIAQYQAKKDTSLFFTLPYDKGWTASQDGKTLKIERAQKGFMKVDVKKGKGTIKLSFVPQGFKEGLICFILGITCFILYNRKKSLK</sequence>
<feature type="transmembrane region" description="Helical" evidence="1">
    <location>
        <begin position="107"/>
        <end position="131"/>
    </location>
</feature>
<feature type="transmembrane region" description="Helical" evidence="1">
    <location>
        <begin position="324"/>
        <end position="343"/>
    </location>
</feature>
<protein>
    <submittedName>
        <fullName evidence="2">Copper ABC transporter permease</fullName>
    </submittedName>
</protein>
<keyword evidence="1" id="KW-1133">Transmembrane helix</keyword>
<comment type="caution">
    <text evidence="2">The sequence shown here is derived from an EMBL/GenBank/DDBJ whole genome shotgun (WGS) entry which is preliminary data.</text>
</comment>
<keyword evidence="1" id="KW-0812">Transmembrane</keyword>
<organism evidence="2 3">
    <name type="scientific">Streptococcus oricebi</name>
    <dbReference type="NCBI Taxonomy" id="1547447"/>
    <lineage>
        <taxon>Bacteria</taxon>
        <taxon>Bacillati</taxon>
        <taxon>Bacillota</taxon>
        <taxon>Bacilli</taxon>
        <taxon>Lactobacillales</taxon>
        <taxon>Streptococcaceae</taxon>
        <taxon>Streptococcus</taxon>
    </lineage>
</organism>
<feature type="transmembrane region" description="Helical" evidence="1">
    <location>
        <begin position="380"/>
        <end position="399"/>
    </location>
</feature>
<dbReference type="PANTHER" id="PTHR38454">
    <property type="entry name" value="INTEGRAL MEMBRANE PROTEIN-RELATED"/>
    <property type="match status" value="1"/>
</dbReference>
<feature type="transmembrane region" description="Helical" evidence="1">
    <location>
        <begin position="12"/>
        <end position="35"/>
    </location>
</feature>
<name>A0ABS5B6I6_9STRE</name>
<feature type="transmembrane region" description="Helical" evidence="1">
    <location>
        <begin position="78"/>
        <end position="100"/>
    </location>
</feature>
<keyword evidence="1" id="KW-0472">Membrane</keyword>
<evidence type="ECO:0000313" key="2">
    <source>
        <dbReference type="EMBL" id="MBP2624116.1"/>
    </source>
</evidence>
<dbReference type="PANTHER" id="PTHR38454:SF1">
    <property type="entry name" value="INTEGRAL MEMBRANE PROTEIN"/>
    <property type="match status" value="1"/>
</dbReference>
<feature type="transmembrane region" description="Helical" evidence="1">
    <location>
        <begin position="293"/>
        <end position="312"/>
    </location>
</feature>